<comment type="caution">
    <text evidence="2">The sequence shown here is derived from an EMBL/GenBank/DDBJ whole genome shotgun (WGS) entry which is preliminary data.</text>
</comment>
<dbReference type="AlphaFoldDB" id="A0A9D4XZT2"/>
<evidence type="ECO:0000313" key="2">
    <source>
        <dbReference type="EMBL" id="KAI5430037.1"/>
    </source>
</evidence>
<gene>
    <name evidence="2" type="ORF">KIW84_034568</name>
</gene>
<keyword evidence="1" id="KW-0732">Signal</keyword>
<accession>A0A9D4XZT2</accession>
<name>A0A9D4XZT2_PEA</name>
<evidence type="ECO:0000313" key="3">
    <source>
        <dbReference type="Proteomes" id="UP001058974"/>
    </source>
</evidence>
<proteinExistence type="predicted"/>
<dbReference type="PROSITE" id="PS51257">
    <property type="entry name" value="PROKAR_LIPOPROTEIN"/>
    <property type="match status" value="1"/>
</dbReference>
<sequence>MLMQMKYLFCHLIFNLSLFTISCKCSAMDYKDCSLEESKSITSTNRYEEQGLMVAPLNYYKTLSDQIGDYIMEQINSYVQELKALEVGEDPNHRLAMVVFKEGVASYEEKKTGRVTKSVVVGSISVSFELPHFCFDSKIDIEGFLASPPKKNEKEENDVDVIPLEDRRFSIIERANNWTIELRKRNDNRTYDIFSTHLPSNKQFRSKPEVINFVLYEARRKRQSNKRKLTEFASEFNVTGSTSKEINLRRKTSSDIYEKDLGMNMIEWFPNEIRENNTQGGSMGEGKCEEPNEEQIEDDFFEGVERFCLDDMMICSKSNVTDDKIVEVFYLENYFDGSL</sequence>
<dbReference type="EMBL" id="JAMSHJ010000003">
    <property type="protein sequence ID" value="KAI5430037.1"/>
    <property type="molecule type" value="Genomic_DNA"/>
</dbReference>
<dbReference type="Proteomes" id="UP001058974">
    <property type="component" value="Chromosome 3"/>
</dbReference>
<organism evidence="2 3">
    <name type="scientific">Pisum sativum</name>
    <name type="common">Garden pea</name>
    <name type="synonym">Lathyrus oleraceus</name>
    <dbReference type="NCBI Taxonomy" id="3888"/>
    <lineage>
        <taxon>Eukaryota</taxon>
        <taxon>Viridiplantae</taxon>
        <taxon>Streptophyta</taxon>
        <taxon>Embryophyta</taxon>
        <taxon>Tracheophyta</taxon>
        <taxon>Spermatophyta</taxon>
        <taxon>Magnoliopsida</taxon>
        <taxon>eudicotyledons</taxon>
        <taxon>Gunneridae</taxon>
        <taxon>Pentapetalae</taxon>
        <taxon>rosids</taxon>
        <taxon>fabids</taxon>
        <taxon>Fabales</taxon>
        <taxon>Fabaceae</taxon>
        <taxon>Papilionoideae</taxon>
        <taxon>50 kb inversion clade</taxon>
        <taxon>NPAAA clade</taxon>
        <taxon>Hologalegina</taxon>
        <taxon>IRL clade</taxon>
        <taxon>Fabeae</taxon>
        <taxon>Lathyrus</taxon>
    </lineage>
</organism>
<feature type="chain" id="PRO_5038366586" evidence="1">
    <location>
        <begin position="28"/>
        <end position="339"/>
    </location>
</feature>
<reference evidence="2 3" key="1">
    <citation type="journal article" date="2022" name="Nat. Genet.">
        <title>Improved pea reference genome and pan-genome highlight genomic features and evolutionary characteristics.</title>
        <authorList>
            <person name="Yang T."/>
            <person name="Liu R."/>
            <person name="Luo Y."/>
            <person name="Hu S."/>
            <person name="Wang D."/>
            <person name="Wang C."/>
            <person name="Pandey M.K."/>
            <person name="Ge S."/>
            <person name="Xu Q."/>
            <person name="Li N."/>
            <person name="Li G."/>
            <person name="Huang Y."/>
            <person name="Saxena R.K."/>
            <person name="Ji Y."/>
            <person name="Li M."/>
            <person name="Yan X."/>
            <person name="He Y."/>
            <person name="Liu Y."/>
            <person name="Wang X."/>
            <person name="Xiang C."/>
            <person name="Varshney R.K."/>
            <person name="Ding H."/>
            <person name="Gao S."/>
            <person name="Zong X."/>
        </authorList>
    </citation>
    <scope>NUCLEOTIDE SEQUENCE [LARGE SCALE GENOMIC DNA]</scope>
    <source>
        <strain evidence="2 3">cv. Zhongwan 6</strain>
    </source>
</reference>
<keyword evidence="3" id="KW-1185">Reference proteome</keyword>
<protein>
    <submittedName>
        <fullName evidence="2">Uncharacterized protein</fullName>
    </submittedName>
</protein>
<feature type="signal peptide" evidence="1">
    <location>
        <begin position="1"/>
        <end position="27"/>
    </location>
</feature>
<evidence type="ECO:0000256" key="1">
    <source>
        <dbReference type="SAM" id="SignalP"/>
    </source>
</evidence>
<dbReference type="Gramene" id="Psat03G0456800-T1">
    <property type="protein sequence ID" value="KAI5430037.1"/>
    <property type="gene ID" value="KIW84_034568"/>
</dbReference>